<feature type="non-terminal residue" evidence="2">
    <location>
        <position position="1"/>
    </location>
</feature>
<protein>
    <submittedName>
        <fullName evidence="2">Uncharacterized protein</fullName>
    </submittedName>
</protein>
<feature type="compositionally biased region" description="Basic and acidic residues" evidence="1">
    <location>
        <begin position="1"/>
        <end position="13"/>
    </location>
</feature>
<feature type="non-terminal residue" evidence="2">
    <location>
        <position position="48"/>
    </location>
</feature>
<dbReference type="EMBL" id="CADCWG010000260">
    <property type="protein sequence ID" value="CAA9572020.1"/>
    <property type="molecule type" value="Genomic_DNA"/>
</dbReference>
<dbReference type="AlphaFoldDB" id="A0A6J4V8V5"/>
<name>A0A6J4V8V5_9BACT</name>
<organism evidence="2">
    <name type="scientific">uncultured Thermomicrobiales bacterium</name>
    <dbReference type="NCBI Taxonomy" id="1645740"/>
    <lineage>
        <taxon>Bacteria</taxon>
        <taxon>Pseudomonadati</taxon>
        <taxon>Thermomicrobiota</taxon>
        <taxon>Thermomicrobia</taxon>
        <taxon>Thermomicrobiales</taxon>
        <taxon>environmental samples</taxon>
    </lineage>
</organism>
<proteinExistence type="predicted"/>
<evidence type="ECO:0000256" key="1">
    <source>
        <dbReference type="SAM" id="MobiDB-lite"/>
    </source>
</evidence>
<reference evidence="2" key="1">
    <citation type="submission" date="2020-02" db="EMBL/GenBank/DDBJ databases">
        <authorList>
            <person name="Meier V. D."/>
        </authorList>
    </citation>
    <scope>NUCLEOTIDE SEQUENCE</scope>
    <source>
        <strain evidence="2">AVDCRST_MAG49</strain>
    </source>
</reference>
<feature type="compositionally biased region" description="Low complexity" evidence="1">
    <location>
        <begin position="30"/>
        <end position="42"/>
    </location>
</feature>
<sequence length="48" mass="4986">GGPRQDPMRRTEGTHGLSGKPRPPDRPGLGDRAGASSPAGSSRRGHRV</sequence>
<gene>
    <name evidence="2" type="ORF">AVDCRST_MAG49-3724</name>
</gene>
<feature type="region of interest" description="Disordered" evidence="1">
    <location>
        <begin position="1"/>
        <end position="48"/>
    </location>
</feature>
<evidence type="ECO:0000313" key="2">
    <source>
        <dbReference type="EMBL" id="CAA9572020.1"/>
    </source>
</evidence>
<accession>A0A6J4V8V5</accession>